<evidence type="ECO:0000313" key="1">
    <source>
        <dbReference type="EMBL" id="KAI0035581.1"/>
    </source>
</evidence>
<sequence length="797" mass="88694">MAFEKHITDINPPLFPPESSENTQADPDELWSIYLTERKFRDDLLIQAWDAKANGITFFASLFSAVLASFVLDSYKHLQPDSGDTTVTALTQISQQLAGINSSQTIPAFSQGITSFQAAENAIAVNVLWFISLILSISAAIGAVVIQQSTRNYYTRQAKSLHSNQRNTRTRARQHVFALRGAENWLLVDALDHVAALLHLAYFLFLAGLVLFLSEVNETVYWASLGTTIVISLLYSILSIVPVFYPDMPYSTPLTTPLRAIMPWILVTLGMCFALAIIGLEVAFLAAAIAASPAVLVLGACIGLLVLAGELIRYIACDLMRCAQIPFQPFFTWLRQQGSRFMDFVAKSFSRFRWRFTERHLSEMKGRATQPITRNAFAEVNQVMQGKLDQAIAGKTMRMLLKADESQATAFLTVIVRQLKVDPHPTLILTLFNTSLSHFRKLSIRLLQLHYSLRHDTAARTQWAQSTRSFFSAIWHMQGHVHDTLAEPKPLYSSSLQILLLPPIVEEFASREWTSEPGLALMARCVTALAVHSLFMKHWNSLTRQSSSDPDSLSEIFKRSLSTVIPSRHRKDVDMRFMRRQTSSKQYLLDVGTSPAQRTTPLYPTLHVPVFYIICFLDDISPHIDFVSDLEMAYVYATLQRIIAEVKQSLDGVDALVADPATRVLFLQVFEDTVSRMENAVTPSEGEDTSAQPLDLVHPGNIDKPETDQGRMSATRITTTAHRERHGQLLALVRPVMDILSTIEGPVSVSVAKAVAKAGENPEGSGAHTQADHSRDNTDEKGATAQLSEDRPPPGLV</sequence>
<protein>
    <submittedName>
        <fullName evidence="1">Uncharacterized protein</fullName>
    </submittedName>
</protein>
<proteinExistence type="predicted"/>
<reference evidence="1" key="2">
    <citation type="journal article" date="2022" name="New Phytol.">
        <title>Evolutionary transition to the ectomycorrhizal habit in the genomes of a hyperdiverse lineage of mushroom-forming fungi.</title>
        <authorList>
            <person name="Looney B."/>
            <person name="Miyauchi S."/>
            <person name="Morin E."/>
            <person name="Drula E."/>
            <person name="Courty P.E."/>
            <person name="Kohler A."/>
            <person name="Kuo A."/>
            <person name="LaButti K."/>
            <person name="Pangilinan J."/>
            <person name="Lipzen A."/>
            <person name="Riley R."/>
            <person name="Andreopoulos W."/>
            <person name="He G."/>
            <person name="Johnson J."/>
            <person name="Nolan M."/>
            <person name="Tritt A."/>
            <person name="Barry K.W."/>
            <person name="Grigoriev I.V."/>
            <person name="Nagy L.G."/>
            <person name="Hibbett D."/>
            <person name="Henrissat B."/>
            <person name="Matheny P.B."/>
            <person name="Labbe J."/>
            <person name="Martin F.M."/>
        </authorList>
    </citation>
    <scope>NUCLEOTIDE SEQUENCE</scope>
    <source>
        <strain evidence="1">EC-137</strain>
    </source>
</reference>
<evidence type="ECO:0000313" key="2">
    <source>
        <dbReference type="Proteomes" id="UP000814128"/>
    </source>
</evidence>
<keyword evidence="2" id="KW-1185">Reference proteome</keyword>
<organism evidence="1 2">
    <name type="scientific">Vararia minispora EC-137</name>
    <dbReference type="NCBI Taxonomy" id="1314806"/>
    <lineage>
        <taxon>Eukaryota</taxon>
        <taxon>Fungi</taxon>
        <taxon>Dikarya</taxon>
        <taxon>Basidiomycota</taxon>
        <taxon>Agaricomycotina</taxon>
        <taxon>Agaricomycetes</taxon>
        <taxon>Russulales</taxon>
        <taxon>Lachnocladiaceae</taxon>
        <taxon>Vararia</taxon>
    </lineage>
</organism>
<name>A0ACB8QVW3_9AGAM</name>
<dbReference type="Proteomes" id="UP000814128">
    <property type="component" value="Unassembled WGS sequence"/>
</dbReference>
<dbReference type="EMBL" id="MU273482">
    <property type="protein sequence ID" value="KAI0035581.1"/>
    <property type="molecule type" value="Genomic_DNA"/>
</dbReference>
<comment type="caution">
    <text evidence="1">The sequence shown here is derived from an EMBL/GenBank/DDBJ whole genome shotgun (WGS) entry which is preliminary data.</text>
</comment>
<accession>A0ACB8QVW3</accession>
<reference evidence="1" key="1">
    <citation type="submission" date="2021-02" db="EMBL/GenBank/DDBJ databases">
        <authorList>
            <consortium name="DOE Joint Genome Institute"/>
            <person name="Ahrendt S."/>
            <person name="Looney B.P."/>
            <person name="Miyauchi S."/>
            <person name="Morin E."/>
            <person name="Drula E."/>
            <person name="Courty P.E."/>
            <person name="Chicoki N."/>
            <person name="Fauchery L."/>
            <person name="Kohler A."/>
            <person name="Kuo A."/>
            <person name="Labutti K."/>
            <person name="Pangilinan J."/>
            <person name="Lipzen A."/>
            <person name="Riley R."/>
            <person name="Andreopoulos W."/>
            <person name="He G."/>
            <person name="Johnson J."/>
            <person name="Barry K.W."/>
            <person name="Grigoriev I.V."/>
            <person name="Nagy L."/>
            <person name="Hibbett D."/>
            <person name="Henrissat B."/>
            <person name="Matheny P.B."/>
            <person name="Labbe J."/>
            <person name="Martin F."/>
        </authorList>
    </citation>
    <scope>NUCLEOTIDE SEQUENCE</scope>
    <source>
        <strain evidence="1">EC-137</strain>
    </source>
</reference>
<gene>
    <name evidence="1" type="ORF">K488DRAFT_82898</name>
</gene>